<reference evidence="7 8" key="1">
    <citation type="journal article" date="2016" name="Sci. Rep.">
        <title>Metabolic traits of an uncultured archaeal lineage -MSBL1- from brine pools of the Red Sea.</title>
        <authorList>
            <person name="Mwirichia R."/>
            <person name="Alam I."/>
            <person name="Rashid M."/>
            <person name="Vinu M."/>
            <person name="Ba-Alawi W."/>
            <person name="Anthony Kamau A."/>
            <person name="Kamanda Ngugi D."/>
            <person name="Goker M."/>
            <person name="Klenk H.P."/>
            <person name="Bajic V."/>
            <person name="Stingl U."/>
        </authorList>
    </citation>
    <scope>NUCLEOTIDE SEQUENCE [LARGE SCALE GENOMIC DNA]</scope>
    <source>
        <strain evidence="7">SCGC-AAA259M10</strain>
    </source>
</reference>
<feature type="transmembrane region" description="Helical" evidence="5">
    <location>
        <begin position="305"/>
        <end position="323"/>
    </location>
</feature>
<keyword evidence="3 5" id="KW-1133">Transmembrane helix</keyword>
<dbReference type="Gene3D" id="1.10.3730.20">
    <property type="match status" value="1"/>
</dbReference>
<dbReference type="InterPro" id="IPR000620">
    <property type="entry name" value="EamA_dom"/>
</dbReference>
<feature type="transmembrane region" description="Helical" evidence="5">
    <location>
        <begin position="28"/>
        <end position="53"/>
    </location>
</feature>
<feature type="domain" description="EamA" evidence="6">
    <location>
        <begin position="34"/>
        <end position="168"/>
    </location>
</feature>
<feature type="transmembrane region" description="Helical" evidence="5">
    <location>
        <begin position="182"/>
        <end position="202"/>
    </location>
</feature>
<dbReference type="GO" id="GO:0016020">
    <property type="term" value="C:membrane"/>
    <property type="evidence" value="ECO:0007669"/>
    <property type="project" value="UniProtKB-SubCell"/>
</dbReference>
<dbReference type="AlphaFoldDB" id="A0A133V084"/>
<keyword evidence="4 5" id="KW-0472">Membrane</keyword>
<accession>A0A133V084</accession>
<dbReference type="Proteomes" id="UP000070341">
    <property type="component" value="Unassembled WGS sequence"/>
</dbReference>
<dbReference type="PANTHER" id="PTHR32322">
    <property type="entry name" value="INNER MEMBRANE TRANSPORTER"/>
    <property type="match status" value="1"/>
</dbReference>
<feature type="transmembrane region" description="Helical" evidence="5">
    <location>
        <begin position="275"/>
        <end position="296"/>
    </location>
</feature>
<gene>
    <name evidence="7" type="ORF">AKJ40_02320</name>
</gene>
<dbReference type="EMBL" id="LHXU01000028">
    <property type="protein sequence ID" value="KXA99858.1"/>
    <property type="molecule type" value="Genomic_DNA"/>
</dbReference>
<evidence type="ECO:0000313" key="8">
    <source>
        <dbReference type="Proteomes" id="UP000070341"/>
    </source>
</evidence>
<evidence type="ECO:0000259" key="6">
    <source>
        <dbReference type="Pfam" id="PF00892"/>
    </source>
</evidence>
<dbReference type="InterPro" id="IPR050638">
    <property type="entry name" value="AA-Vitamin_Transporters"/>
</dbReference>
<organism evidence="7 8">
    <name type="scientific">candidate division MSBL1 archaeon SCGC-AAA259M10</name>
    <dbReference type="NCBI Taxonomy" id="1698270"/>
    <lineage>
        <taxon>Archaea</taxon>
        <taxon>Methanobacteriati</taxon>
        <taxon>Methanobacteriota</taxon>
        <taxon>candidate division MSBL1</taxon>
    </lineage>
</organism>
<dbReference type="PANTHER" id="PTHR32322:SF2">
    <property type="entry name" value="EAMA DOMAIN-CONTAINING PROTEIN"/>
    <property type="match status" value="1"/>
</dbReference>
<sequence length="324" mass="35149">MFLTRGQGRLFPILIENPMDNKQSWCSMIGGSFTGATLAVLGAICFGVNILLVRKITVTGEALDAVMATVWMNVIVFSLLSFIFYYPKFEFTRVSLFAFSFSGLLGTFLGRLCWYSGTKEIGASRTTPITQANLLVATVFSVLVLGELVTLGHWIGVCALLGGVIIVSYEIESDDDKSSFGLDLRILLPLGAMTLFGLEAPLGKIGLLEETPVLAGLALKSFAAFLGLTGLFLAKGDSPLRPFRAEQKNLYILSGLIQTTGFGLVYLALSISRVVVVVPFRSMTPFFVMILSYAFLRRLEEINKYIVLGSLLVVGGATVVGLYM</sequence>
<comment type="caution">
    <text evidence="7">The sequence shown here is derived from an EMBL/GenBank/DDBJ whole genome shotgun (WGS) entry which is preliminary data.</text>
</comment>
<feature type="transmembrane region" description="Helical" evidence="5">
    <location>
        <begin position="151"/>
        <end position="170"/>
    </location>
</feature>
<feature type="transmembrane region" description="Helical" evidence="5">
    <location>
        <begin position="92"/>
        <end position="114"/>
    </location>
</feature>
<comment type="subcellular location">
    <subcellularLocation>
        <location evidence="1">Membrane</location>
        <topology evidence="1">Multi-pass membrane protein</topology>
    </subcellularLocation>
</comment>
<feature type="transmembrane region" description="Helical" evidence="5">
    <location>
        <begin position="65"/>
        <end position="86"/>
    </location>
</feature>
<feature type="transmembrane region" description="Helical" evidence="5">
    <location>
        <begin position="214"/>
        <end position="234"/>
    </location>
</feature>
<proteinExistence type="predicted"/>
<name>A0A133V084_9EURY</name>
<dbReference type="SUPFAM" id="SSF103481">
    <property type="entry name" value="Multidrug resistance efflux transporter EmrE"/>
    <property type="match status" value="2"/>
</dbReference>
<evidence type="ECO:0000256" key="3">
    <source>
        <dbReference type="ARBA" id="ARBA00022989"/>
    </source>
</evidence>
<keyword evidence="2 5" id="KW-0812">Transmembrane</keyword>
<feature type="domain" description="EamA" evidence="6">
    <location>
        <begin position="186"/>
        <end position="320"/>
    </location>
</feature>
<feature type="transmembrane region" description="Helical" evidence="5">
    <location>
        <begin position="126"/>
        <end position="145"/>
    </location>
</feature>
<evidence type="ECO:0000256" key="2">
    <source>
        <dbReference type="ARBA" id="ARBA00022692"/>
    </source>
</evidence>
<evidence type="ECO:0000313" key="7">
    <source>
        <dbReference type="EMBL" id="KXA99858.1"/>
    </source>
</evidence>
<evidence type="ECO:0000256" key="5">
    <source>
        <dbReference type="SAM" id="Phobius"/>
    </source>
</evidence>
<dbReference type="Pfam" id="PF00892">
    <property type="entry name" value="EamA"/>
    <property type="match status" value="2"/>
</dbReference>
<evidence type="ECO:0000256" key="1">
    <source>
        <dbReference type="ARBA" id="ARBA00004141"/>
    </source>
</evidence>
<keyword evidence="8" id="KW-1185">Reference proteome</keyword>
<dbReference type="InterPro" id="IPR037185">
    <property type="entry name" value="EmrE-like"/>
</dbReference>
<protein>
    <recommendedName>
        <fullName evidence="6">EamA domain-containing protein</fullName>
    </recommendedName>
</protein>
<feature type="transmembrane region" description="Helical" evidence="5">
    <location>
        <begin position="250"/>
        <end position="269"/>
    </location>
</feature>
<evidence type="ECO:0000256" key="4">
    <source>
        <dbReference type="ARBA" id="ARBA00023136"/>
    </source>
</evidence>